<evidence type="ECO:0000259" key="2">
    <source>
        <dbReference type="PROSITE" id="PS51502"/>
    </source>
</evidence>
<organism evidence="3 4">
    <name type="scientific">Paenibacillus psychroresistens</name>
    <dbReference type="NCBI Taxonomy" id="1778678"/>
    <lineage>
        <taxon>Bacteria</taxon>
        <taxon>Bacillati</taxon>
        <taxon>Bacillota</taxon>
        <taxon>Bacilli</taxon>
        <taxon>Bacillales</taxon>
        <taxon>Paenibacillaceae</taxon>
        <taxon>Paenibacillus</taxon>
    </lineage>
</organism>
<dbReference type="RefSeq" id="WP_155703244.1">
    <property type="nucleotide sequence ID" value="NZ_CP034235.1"/>
</dbReference>
<name>A0A6B8RQR7_9BACL</name>
<dbReference type="PANTHER" id="PTHR33178">
    <property type="match status" value="1"/>
</dbReference>
<gene>
    <name evidence="3" type="ORF">EHS13_26280</name>
</gene>
<protein>
    <submittedName>
        <fullName evidence="3">Dabb family protein</fullName>
    </submittedName>
</protein>
<dbReference type="Proteomes" id="UP000426246">
    <property type="component" value="Chromosome"/>
</dbReference>
<dbReference type="SMART" id="SM00886">
    <property type="entry name" value="Dabb"/>
    <property type="match status" value="1"/>
</dbReference>
<dbReference type="KEGG" id="ppsc:EHS13_26280"/>
<accession>A0A6B8RQR7</accession>
<dbReference type="PANTHER" id="PTHR33178:SF10">
    <property type="entry name" value="STRESS-RESPONSE A_B BARREL DOMAIN-CONTAINING PROTEIN"/>
    <property type="match status" value="1"/>
</dbReference>
<dbReference type="PROSITE" id="PS51502">
    <property type="entry name" value="S_R_A_B_BARREL"/>
    <property type="match status" value="1"/>
</dbReference>
<sequence length="101" mass="11392">MYEHLVSFKFNEKMNPQKAKELIEVLLDFKTQIPGIIELTAGINETAEVDNIHGYSLGLRVTFQDKAALLQYGPHPAHQQFVKLLDGLVENVVVIDYPIGK</sequence>
<dbReference type="InterPro" id="IPR013097">
    <property type="entry name" value="Dabb"/>
</dbReference>
<dbReference type="AlphaFoldDB" id="A0A6B8RQR7"/>
<evidence type="ECO:0000313" key="4">
    <source>
        <dbReference type="Proteomes" id="UP000426246"/>
    </source>
</evidence>
<evidence type="ECO:0000313" key="3">
    <source>
        <dbReference type="EMBL" id="QGQ98144.1"/>
    </source>
</evidence>
<proteinExistence type="predicted"/>
<dbReference type="Pfam" id="PF07876">
    <property type="entry name" value="Dabb"/>
    <property type="match status" value="1"/>
</dbReference>
<dbReference type="InterPro" id="IPR011008">
    <property type="entry name" value="Dimeric_a/b-barrel"/>
</dbReference>
<dbReference type="InterPro" id="IPR044662">
    <property type="entry name" value="HS1/DABB1-like"/>
</dbReference>
<reference evidence="4" key="1">
    <citation type="submission" date="2018-11" db="EMBL/GenBank/DDBJ databases">
        <title>Complete genome sequence of Paenibacillus sp. ML311-T8.</title>
        <authorList>
            <person name="Nam Y.-D."/>
            <person name="Kang J."/>
            <person name="Chung W.-H."/>
            <person name="Park Y.S."/>
        </authorList>
    </citation>
    <scope>NUCLEOTIDE SEQUENCE [LARGE SCALE GENOMIC DNA]</scope>
    <source>
        <strain evidence="4">ML311-T8</strain>
    </source>
</reference>
<evidence type="ECO:0000256" key="1">
    <source>
        <dbReference type="ARBA" id="ARBA00011738"/>
    </source>
</evidence>
<feature type="domain" description="Stress-response A/B barrel" evidence="2">
    <location>
        <begin position="2"/>
        <end position="97"/>
    </location>
</feature>
<dbReference type="SUPFAM" id="SSF54909">
    <property type="entry name" value="Dimeric alpha+beta barrel"/>
    <property type="match status" value="1"/>
</dbReference>
<keyword evidence="4" id="KW-1185">Reference proteome</keyword>
<dbReference type="OrthoDB" id="9808130at2"/>
<comment type="subunit">
    <text evidence="1">Homodimer.</text>
</comment>
<dbReference type="EMBL" id="CP034235">
    <property type="protein sequence ID" value="QGQ98144.1"/>
    <property type="molecule type" value="Genomic_DNA"/>
</dbReference>
<dbReference type="Gene3D" id="3.30.70.100">
    <property type="match status" value="1"/>
</dbReference>